<evidence type="ECO:0000313" key="2">
    <source>
        <dbReference type="EMBL" id="KAA8577079.1"/>
    </source>
</evidence>
<feature type="compositionally biased region" description="Low complexity" evidence="1">
    <location>
        <begin position="1"/>
        <end position="14"/>
    </location>
</feature>
<dbReference type="Proteomes" id="UP000322873">
    <property type="component" value="Unassembled WGS sequence"/>
</dbReference>
<reference evidence="2 3" key="1">
    <citation type="submission" date="2019-06" db="EMBL/GenBank/DDBJ databases">
        <title>Genome Sequence of the Brown Rot Fungal Pathogen Monilinia fructicola.</title>
        <authorList>
            <person name="De Miccolis Angelini R.M."/>
            <person name="Landi L."/>
            <person name="Abate D."/>
            <person name="Pollastro S."/>
            <person name="Romanazzi G."/>
            <person name="Faretra F."/>
        </authorList>
    </citation>
    <scope>NUCLEOTIDE SEQUENCE [LARGE SCALE GENOMIC DNA]</scope>
    <source>
        <strain evidence="2 3">Mfrc123</strain>
    </source>
</reference>
<dbReference type="AlphaFoldDB" id="A0A5M9K989"/>
<dbReference type="OrthoDB" id="3503103at2759"/>
<comment type="caution">
    <text evidence="2">The sequence shown here is derived from an EMBL/GenBank/DDBJ whole genome shotgun (WGS) entry which is preliminary data.</text>
</comment>
<dbReference type="VEuPathDB" id="FungiDB:MFRU_023g00350"/>
<evidence type="ECO:0000313" key="3">
    <source>
        <dbReference type="Proteomes" id="UP000322873"/>
    </source>
</evidence>
<dbReference type="EMBL" id="VICG01000001">
    <property type="protein sequence ID" value="KAA8577079.1"/>
    <property type="molecule type" value="Genomic_DNA"/>
</dbReference>
<keyword evidence="3" id="KW-1185">Reference proteome</keyword>
<evidence type="ECO:0000256" key="1">
    <source>
        <dbReference type="SAM" id="MobiDB-lite"/>
    </source>
</evidence>
<protein>
    <submittedName>
        <fullName evidence="2">Uncharacterized protein</fullName>
    </submittedName>
</protein>
<accession>A0A5M9K989</accession>
<name>A0A5M9K989_MONFR</name>
<sequence length="388" mass="43923">MSSSPAHHVSSSPSKMKASKLLPAGEDLKRTAESMSGGEMQPIKRVKPTKRDRNQIAPTRAQTIRRKVAPKSKPLLFTSDRVNNRPDAAPLQYLSDSSHTYVPLPRLANGGCIVDSVAQNTSSAPSQHHVISRAPEESIVDSLIQQRDREITALKLELENSEMLRREGVAHEAFLREQLRDTEESLREKLKSKAAKGKAYKQKCMDLEARFDDLSQRHYTLERNHKVVKEDKQLAEKKAKIFEDAFGIVKDREIQQASYVIFEGRKTPYFISHNYGEPKITTEESTAIRTAEDEQEVVDVEDFLNGIIKECDIPVESIEEVPECLQLTGDEIKILMEEHAEKLARERGYPDSCEPLGPITHSPSILSEKEIQSAEYQITKVTQRDHQQ</sequence>
<proteinExistence type="predicted"/>
<gene>
    <name evidence="2" type="ORF">EYC84_007087</name>
</gene>
<feature type="region of interest" description="Disordered" evidence="1">
    <location>
        <begin position="1"/>
        <end position="61"/>
    </location>
</feature>
<organism evidence="2 3">
    <name type="scientific">Monilinia fructicola</name>
    <name type="common">Brown rot fungus</name>
    <name type="synonym">Ciboria fructicola</name>
    <dbReference type="NCBI Taxonomy" id="38448"/>
    <lineage>
        <taxon>Eukaryota</taxon>
        <taxon>Fungi</taxon>
        <taxon>Dikarya</taxon>
        <taxon>Ascomycota</taxon>
        <taxon>Pezizomycotina</taxon>
        <taxon>Leotiomycetes</taxon>
        <taxon>Helotiales</taxon>
        <taxon>Sclerotiniaceae</taxon>
        <taxon>Monilinia</taxon>
    </lineage>
</organism>